<dbReference type="SMART" id="SM00298">
    <property type="entry name" value="CHROMO"/>
    <property type="match status" value="1"/>
</dbReference>
<evidence type="ECO:0000256" key="8">
    <source>
        <dbReference type="ARBA" id="ARBA00023004"/>
    </source>
</evidence>
<keyword evidence="6 12" id="KW-0479">Metal-binding</keyword>
<dbReference type="InterPro" id="IPR056924">
    <property type="entry name" value="SH3_Tf2-1"/>
</dbReference>
<evidence type="ECO:0000256" key="10">
    <source>
        <dbReference type="ARBA" id="ARBA00037406"/>
    </source>
</evidence>
<dbReference type="PROSITE" id="PS50013">
    <property type="entry name" value="CHROMO_2"/>
    <property type="match status" value="1"/>
</dbReference>
<dbReference type="SUPFAM" id="SSF56534">
    <property type="entry name" value="Aromatic aminoacid monoxygenases, catalytic and oligomerization domains"/>
    <property type="match status" value="1"/>
</dbReference>
<dbReference type="GO" id="GO:0005506">
    <property type="term" value="F:iron ion binding"/>
    <property type="evidence" value="ECO:0007669"/>
    <property type="project" value="InterPro"/>
</dbReference>
<feature type="binding site" evidence="11">
    <location>
        <position position="884"/>
    </location>
    <ligand>
        <name>L-tryptophan</name>
        <dbReference type="ChEBI" id="CHEBI:57912"/>
    </ligand>
</feature>
<dbReference type="GO" id="GO:0009072">
    <property type="term" value="P:aromatic amino acid metabolic process"/>
    <property type="evidence" value="ECO:0007669"/>
    <property type="project" value="InterPro"/>
</dbReference>
<dbReference type="GO" id="GO:0004510">
    <property type="term" value="F:tryptophan 5-monooxygenase activity"/>
    <property type="evidence" value="ECO:0007669"/>
    <property type="project" value="TreeGrafter"/>
</dbReference>
<dbReference type="EMBL" id="JAUCMX010000013">
    <property type="protein sequence ID" value="KAK3525694.1"/>
    <property type="molecule type" value="Genomic_DNA"/>
</dbReference>
<dbReference type="SUPFAM" id="SSF56672">
    <property type="entry name" value="DNA/RNA polymerases"/>
    <property type="match status" value="1"/>
</dbReference>
<evidence type="ECO:0000256" key="12">
    <source>
        <dbReference type="PIRSR" id="PIRSR601273-2"/>
    </source>
</evidence>
<dbReference type="InterPro" id="IPR016024">
    <property type="entry name" value="ARM-type_fold"/>
</dbReference>
<feature type="region of interest" description="Disordered" evidence="13">
    <location>
        <begin position="1034"/>
        <end position="1056"/>
    </location>
</feature>
<feature type="binding site" evidence="11">
    <location>
        <position position="985"/>
    </location>
    <ligand>
        <name>L-tryptophan</name>
        <dbReference type="ChEBI" id="CHEBI:57912"/>
    </ligand>
</feature>
<dbReference type="GO" id="GO:0046189">
    <property type="term" value="P:phenol-containing compound biosynthetic process"/>
    <property type="evidence" value="ECO:0007669"/>
    <property type="project" value="UniProtKB-ARBA"/>
</dbReference>
<dbReference type="PANTHER" id="PTHR11473:SF23">
    <property type="entry name" value="TRYPTOPHAN 5-HYDROXYLASE 1"/>
    <property type="match status" value="1"/>
</dbReference>
<keyword evidence="8 12" id="KW-0408">Iron</keyword>
<evidence type="ECO:0000313" key="19">
    <source>
        <dbReference type="Proteomes" id="UP001274896"/>
    </source>
</evidence>
<dbReference type="Gene3D" id="3.30.70.270">
    <property type="match status" value="1"/>
</dbReference>
<dbReference type="InterPro" id="IPR000953">
    <property type="entry name" value="Chromo/chromo_shadow_dom"/>
</dbReference>
<dbReference type="InterPro" id="IPR023780">
    <property type="entry name" value="Chromo_domain"/>
</dbReference>
<dbReference type="PROSITE" id="PS00367">
    <property type="entry name" value="BH4_AAA_HYDROXYL_1"/>
    <property type="match status" value="1"/>
</dbReference>
<proteinExistence type="inferred from homology"/>
<dbReference type="InterPro" id="IPR002912">
    <property type="entry name" value="ACT_dom"/>
</dbReference>
<dbReference type="Pfam" id="PF00385">
    <property type="entry name" value="Chromo"/>
    <property type="match status" value="1"/>
</dbReference>
<feature type="region of interest" description="Disordered" evidence="13">
    <location>
        <begin position="1349"/>
        <end position="1402"/>
    </location>
</feature>
<keyword evidence="9" id="KW-0503">Monooxygenase</keyword>
<sequence>MKSGKAVGPDDIPVEVWKCLGEAAVEFLTSLFNRVLENLEKAYDRVPREELWYCMRKSGVAEKYVRVVQDMYERSRTVVRCAVGQTEEFKVEVGLHQGSALSPFLFAIVMDQLSEEVRQESPWTMMFADDIVICSESREQVEENLERWRFALERRGMKVSRSKTEYMCVNEREGSGTVRLQGEEVKKVQEFKYLGSTVQNNGECGKELPWERCPTCCQRRRVPAAPCSHPPAPWGVPDPSETDIVAPEPSFVGGRRSVRVLGGGRRSALQLGGGRRLALLLGCGRHSALRLGCGRRSAPPLGCGRRVGPFGLAVGSFAPPTYSPQMDRNPSPPPDREDETVEEEDDAIGDTVYSKHWLFSTLTRLIQMVTEQDSEEGEGLKELSDELEEELCKVWDMAMDKDVAGFLQEFKTPDILLGVIAKSRNPRLTEICLGILGNMACFPDTCVFISQNDELGAVLLLLLGDSDPPTLLETCRKESPKALEAYLHALQLLTTVDEGMQNLGSELVASLLRILYFDHENQREFRSHQESEDPLTDGKTDEERDVQLQVLAEMAAELLSTLITHLPREVVSELLKMDHLTEKIWVPAIKTLLPQHSTSVLCFISTLREVEPKLADVIKKECSSASESNEPESETRVNSDVLMNKSTFPKIDENKDNKSVSEEKGRAAIVFTLKNEVGGLVKALKLFQENHVNLVHIESRKSRRRNSEFEILVDCDSNREQLSDIIQLLSKHVNVLELDSPDNRLPEESEMEDVPWFPRKISDLDNCANRVLMYGSDLDADHPGFKDNVYRKRRKYFADLAMSYKHGNPIPRIEFTEEEVKTWGVVFRELNKLYPTHACREYLKNLPLLTKYCDYREDNIPQLEDISRFLKERTGFTIRPVAGYLSPRDFLAGLAFRVFHCTQYVRHSSDPLYTPEPDTCHELLGHVPLLAEPSFAQFSQEIGLASLGVSDEEVQKLATCYFFTVEFGLCKQEGKLRAYGAGLLSSISELKHALSGNASIMPFDPKVTCKQECIITTFQDVYFMSESFEEAKVKMRRPDLQHGPKQQSTRPTPRSGHCSFLCPFPAAHGHTWGSTSSQIFRLPGVTPAYSCSSPESGERSSHTWVWPSICHLGTTLKLTGTDLWSQYLGWGEYAQNSLRQPSTSLTPFQCVLGYQPPLFPWSGEPSDVPAVDHWFCESERVWDSAHHQLQRALRRRRWTADLRRSDAPAYQPGQKVWLSTKDIRLRLPCRKLSPRFIGPFTILKQINPVTFKLQLPPGYRIHPTFYVSLLKPHHPSVFPSTEPGEGAAEPPLPLLLDDGTAYGVKEILASQRRGGQLKYLVDWEGYGPEECSWVPRDDILDPNLLATFHAAHPHRPAPRGRGRPPRRRGPRPSGAGHREGGTVTDTPGSNENQSQRTHSPEF</sequence>
<evidence type="ECO:0000256" key="2">
    <source>
        <dbReference type="ARBA" id="ARBA00004123"/>
    </source>
</evidence>
<feature type="domain" description="Chromo" evidence="14">
    <location>
        <begin position="1302"/>
        <end position="1360"/>
    </location>
</feature>
<evidence type="ECO:0000256" key="13">
    <source>
        <dbReference type="SAM" id="MobiDB-lite"/>
    </source>
</evidence>
<feature type="binding site" evidence="12">
    <location>
        <position position="921"/>
    </location>
    <ligand>
        <name>Fe cation</name>
        <dbReference type="ChEBI" id="CHEBI:24875"/>
    </ligand>
</feature>
<evidence type="ECO:0000256" key="5">
    <source>
        <dbReference type="ARBA" id="ARBA00012180"/>
    </source>
</evidence>
<comment type="similarity">
    <text evidence="3">Belongs to the biopterin-dependent aromatic amino acid hydroxylase family.</text>
</comment>
<evidence type="ECO:0000313" key="18">
    <source>
        <dbReference type="EMBL" id="KAK3525694.1"/>
    </source>
</evidence>
<accession>A0AAE0QKK0</accession>
<feature type="binding site" evidence="12">
    <location>
        <position position="966"/>
    </location>
    <ligand>
        <name>Fe cation</name>
        <dbReference type="ChEBI" id="CHEBI:24875"/>
    </ligand>
</feature>
<dbReference type="SUPFAM" id="SSF54160">
    <property type="entry name" value="Chromo domain-like"/>
    <property type="match status" value="1"/>
</dbReference>
<feature type="compositionally biased region" description="Acidic residues" evidence="13">
    <location>
        <begin position="336"/>
        <end position="346"/>
    </location>
</feature>
<dbReference type="PROSITE" id="PS50878">
    <property type="entry name" value="RT_POL"/>
    <property type="match status" value="1"/>
</dbReference>
<dbReference type="InterPro" id="IPR000477">
    <property type="entry name" value="RT_dom"/>
</dbReference>
<comment type="subcellular location">
    <subcellularLocation>
        <location evidence="2">Nucleus</location>
    </subcellularLocation>
</comment>
<dbReference type="FunFam" id="1.10.800.10:FF:000004">
    <property type="entry name" value="Tyrosine 3-monooxygenase"/>
    <property type="match status" value="1"/>
</dbReference>
<dbReference type="InterPro" id="IPR019774">
    <property type="entry name" value="Aromatic-AA_hydroxylase_C"/>
</dbReference>
<evidence type="ECO:0000256" key="6">
    <source>
        <dbReference type="ARBA" id="ARBA00022723"/>
    </source>
</evidence>
<dbReference type="Gene3D" id="1.10.800.10">
    <property type="entry name" value="Aromatic amino acid hydroxylase"/>
    <property type="match status" value="1"/>
</dbReference>
<dbReference type="PRINTS" id="PR00372">
    <property type="entry name" value="FYWHYDRXLASE"/>
</dbReference>
<evidence type="ECO:0000256" key="7">
    <source>
        <dbReference type="ARBA" id="ARBA00023002"/>
    </source>
</evidence>
<dbReference type="InterPro" id="IPR018301">
    <property type="entry name" value="ArAA_hydroxylase_Fe/CU_BS"/>
</dbReference>
<comment type="function">
    <text evidence="10">Oxidizes L-tryptophan to 5-hydroxy-l-tryptophan in the rate-determining step of serotonin biosynthesis.</text>
</comment>
<dbReference type="SUPFAM" id="SSF55021">
    <property type="entry name" value="ACT-like"/>
    <property type="match status" value="1"/>
</dbReference>
<protein>
    <recommendedName>
        <fullName evidence="5">ribonuclease H</fullName>
        <ecNumber evidence="5">3.1.26.4</ecNumber>
    </recommendedName>
</protein>
<feature type="binding site" evidence="11">
    <location>
        <position position="914"/>
    </location>
    <ligand>
        <name>L-tryptophan</name>
        <dbReference type="ChEBI" id="CHEBI:57912"/>
    </ligand>
</feature>
<dbReference type="Pfam" id="PF00078">
    <property type="entry name" value="RVT_1"/>
    <property type="match status" value="1"/>
</dbReference>
<dbReference type="Proteomes" id="UP001274896">
    <property type="component" value="Unassembled WGS sequence"/>
</dbReference>
<feature type="region of interest" description="Disordered" evidence="13">
    <location>
        <begin position="622"/>
        <end position="641"/>
    </location>
</feature>
<dbReference type="InterPro" id="IPR036951">
    <property type="entry name" value="ArAA_hydroxylase_sf"/>
</dbReference>
<evidence type="ECO:0000256" key="9">
    <source>
        <dbReference type="ARBA" id="ARBA00023033"/>
    </source>
</evidence>
<evidence type="ECO:0000259" key="16">
    <source>
        <dbReference type="PROSITE" id="PS51410"/>
    </source>
</evidence>
<dbReference type="Gene3D" id="2.40.50.40">
    <property type="match status" value="1"/>
</dbReference>
<organism evidence="18 19">
    <name type="scientific">Hemibagrus guttatus</name>
    <dbReference type="NCBI Taxonomy" id="175788"/>
    <lineage>
        <taxon>Eukaryota</taxon>
        <taxon>Metazoa</taxon>
        <taxon>Chordata</taxon>
        <taxon>Craniata</taxon>
        <taxon>Vertebrata</taxon>
        <taxon>Euteleostomi</taxon>
        <taxon>Actinopterygii</taxon>
        <taxon>Neopterygii</taxon>
        <taxon>Teleostei</taxon>
        <taxon>Ostariophysi</taxon>
        <taxon>Siluriformes</taxon>
        <taxon>Bagridae</taxon>
        <taxon>Hemibagrus</taxon>
    </lineage>
</organism>
<dbReference type="PROSITE" id="PS51410">
    <property type="entry name" value="BH4_AAA_HYDROXYL_2"/>
    <property type="match status" value="1"/>
</dbReference>
<dbReference type="SUPFAM" id="SSF48371">
    <property type="entry name" value="ARM repeat"/>
    <property type="match status" value="1"/>
</dbReference>
<feature type="binding site" evidence="12">
    <location>
        <position position="926"/>
    </location>
    <ligand>
        <name>Fe cation</name>
        <dbReference type="ChEBI" id="CHEBI:24875"/>
    </ligand>
</feature>
<feature type="region of interest" description="Disordered" evidence="13">
    <location>
        <begin position="318"/>
        <end position="346"/>
    </location>
</feature>
<dbReference type="CDD" id="cd03346">
    <property type="entry name" value="eu_TrpOH"/>
    <property type="match status" value="1"/>
</dbReference>
<keyword evidence="7" id="KW-0560">Oxidoreductase</keyword>
<evidence type="ECO:0000259" key="14">
    <source>
        <dbReference type="PROSITE" id="PS50013"/>
    </source>
</evidence>
<dbReference type="Pfam" id="PF00351">
    <property type="entry name" value="Biopterin_H"/>
    <property type="match status" value="1"/>
</dbReference>
<evidence type="ECO:0000256" key="3">
    <source>
        <dbReference type="ARBA" id="ARBA00009712"/>
    </source>
</evidence>
<comment type="caution">
    <text evidence="18">The sequence shown here is derived from an EMBL/GenBank/DDBJ whole genome shotgun (WGS) entry which is preliminary data.</text>
</comment>
<dbReference type="CDD" id="cd04929">
    <property type="entry name" value="ACT_TPH"/>
    <property type="match status" value="1"/>
</dbReference>
<dbReference type="InterPro" id="IPR043502">
    <property type="entry name" value="DNA/RNA_pol_sf"/>
</dbReference>
<name>A0AAE0QKK0_9TELE</name>
<evidence type="ECO:0000259" key="15">
    <source>
        <dbReference type="PROSITE" id="PS50878"/>
    </source>
</evidence>
<dbReference type="InterPro" id="IPR016197">
    <property type="entry name" value="Chromo-like_dom_sf"/>
</dbReference>
<dbReference type="EC" id="3.1.26.4" evidence="5"/>
<feature type="domain" description="ACT" evidence="17">
    <location>
        <begin position="668"/>
        <end position="743"/>
    </location>
</feature>
<dbReference type="GO" id="GO:0004523">
    <property type="term" value="F:RNA-DNA hybrid ribonuclease activity"/>
    <property type="evidence" value="ECO:0007669"/>
    <property type="project" value="UniProtKB-EC"/>
</dbReference>
<feature type="binding site" evidence="11">
    <location>
        <position position="1015"/>
    </location>
    <ligand>
        <name>L-tryptophan</name>
        <dbReference type="ChEBI" id="CHEBI:57912"/>
    </ligand>
</feature>
<evidence type="ECO:0000256" key="11">
    <source>
        <dbReference type="PIRSR" id="PIRSR601273-1"/>
    </source>
</evidence>
<comment type="similarity">
    <text evidence="4">Belongs to the beta type-B retroviral polymerase family. HERV class-II K(HML-2) pol subfamily.</text>
</comment>
<feature type="compositionally biased region" description="Basic residues" evidence="13">
    <location>
        <begin position="1351"/>
        <end position="1370"/>
    </location>
</feature>
<dbReference type="GO" id="GO:0043005">
    <property type="term" value="C:neuron projection"/>
    <property type="evidence" value="ECO:0007669"/>
    <property type="project" value="TreeGrafter"/>
</dbReference>
<dbReference type="InterPro" id="IPR043128">
    <property type="entry name" value="Rev_trsase/Diguanyl_cyclase"/>
</dbReference>
<reference evidence="18" key="1">
    <citation type="submission" date="2023-06" db="EMBL/GenBank/DDBJ databases">
        <title>Male Hemibagrus guttatus genome.</title>
        <authorList>
            <person name="Bian C."/>
        </authorList>
    </citation>
    <scope>NUCLEOTIDE SEQUENCE</scope>
    <source>
        <strain evidence="18">Male_cb2023</strain>
        <tissue evidence="18">Muscle</tissue>
    </source>
</reference>
<dbReference type="GO" id="GO:0005634">
    <property type="term" value="C:nucleus"/>
    <property type="evidence" value="ECO:0007669"/>
    <property type="project" value="UniProtKB-SubCell"/>
</dbReference>
<dbReference type="InterPro" id="IPR001273">
    <property type="entry name" value="ArAA_hydroxylase"/>
</dbReference>
<feature type="compositionally biased region" description="Polar residues" evidence="13">
    <location>
        <begin position="1383"/>
        <end position="1402"/>
    </location>
</feature>
<dbReference type="PANTHER" id="PTHR11473">
    <property type="entry name" value="AROMATIC AMINO ACID HYDROXYLASE"/>
    <property type="match status" value="1"/>
</dbReference>
<dbReference type="InterPro" id="IPR036329">
    <property type="entry name" value="Aro-AA_hydroxylase_C_sf"/>
</dbReference>
<gene>
    <name evidence="18" type="ORF">QTP70_005844</name>
</gene>
<dbReference type="InterPro" id="IPR041904">
    <property type="entry name" value="TrpOH_cat"/>
</dbReference>
<feature type="domain" description="Reverse transcriptase" evidence="15">
    <location>
        <begin position="1"/>
        <end position="198"/>
    </location>
</feature>
<evidence type="ECO:0000256" key="1">
    <source>
        <dbReference type="ARBA" id="ARBA00001954"/>
    </source>
</evidence>
<keyword evidence="19" id="KW-1185">Reference proteome</keyword>
<evidence type="ECO:0000259" key="17">
    <source>
        <dbReference type="PROSITE" id="PS51671"/>
    </source>
</evidence>
<dbReference type="Pfam" id="PF24626">
    <property type="entry name" value="SH3_Tf2-1"/>
    <property type="match status" value="1"/>
</dbReference>
<comment type="cofactor">
    <cofactor evidence="1 12">
        <name>Fe(2+)</name>
        <dbReference type="ChEBI" id="CHEBI:29033"/>
    </cofactor>
</comment>
<feature type="domain" description="Biopterin-dependent aromatic amino acid hydroxylase family profile" evidence="16">
    <location>
        <begin position="742"/>
        <end position="1090"/>
    </location>
</feature>
<dbReference type="PROSITE" id="PS51671">
    <property type="entry name" value="ACT"/>
    <property type="match status" value="1"/>
</dbReference>
<evidence type="ECO:0000256" key="4">
    <source>
        <dbReference type="ARBA" id="ARBA00010879"/>
    </source>
</evidence>
<feature type="binding site" evidence="11">
    <location>
        <position position="906"/>
    </location>
    <ligand>
        <name>L-tryptophan</name>
        <dbReference type="ChEBI" id="CHEBI:57912"/>
    </ligand>
</feature>
<dbReference type="InterPro" id="IPR045865">
    <property type="entry name" value="ACT-like_dom_sf"/>
</dbReference>